<keyword evidence="3" id="KW-1185">Reference proteome</keyword>
<reference evidence="2" key="1">
    <citation type="submission" date="2022-07" db="EMBL/GenBank/DDBJ databases">
        <title>Genome Sequence of Leucocoprinus birnbaumii.</title>
        <authorList>
            <person name="Buettner E."/>
        </authorList>
    </citation>
    <scope>NUCLEOTIDE SEQUENCE</scope>
    <source>
        <strain evidence="2">VT141</strain>
    </source>
</reference>
<proteinExistence type="predicted"/>
<dbReference type="PANTHER" id="PTHR40470:SF1">
    <property type="entry name" value="PHYTANOYL-COA DIOXYGENASE FAMILY PROTEIN (AFU_ORTHOLOGUE AFUA_2G15850)"/>
    <property type="match status" value="1"/>
</dbReference>
<evidence type="ECO:0008006" key="4">
    <source>
        <dbReference type="Google" id="ProtNLM"/>
    </source>
</evidence>
<evidence type="ECO:0000256" key="1">
    <source>
        <dbReference type="SAM" id="MobiDB-lite"/>
    </source>
</evidence>
<dbReference type="Pfam" id="PF05721">
    <property type="entry name" value="PhyH"/>
    <property type="match status" value="1"/>
</dbReference>
<evidence type="ECO:0000313" key="3">
    <source>
        <dbReference type="Proteomes" id="UP001213000"/>
    </source>
</evidence>
<dbReference type="SUPFAM" id="SSF51197">
    <property type="entry name" value="Clavaminate synthase-like"/>
    <property type="match status" value="1"/>
</dbReference>
<feature type="region of interest" description="Disordered" evidence="1">
    <location>
        <begin position="470"/>
        <end position="499"/>
    </location>
</feature>
<gene>
    <name evidence="2" type="ORF">NP233_g3340</name>
</gene>
<dbReference type="Proteomes" id="UP001213000">
    <property type="component" value="Unassembled WGS sequence"/>
</dbReference>
<dbReference type="EMBL" id="JANIEX010000158">
    <property type="protein sequence ID" value="KAJ3572067.1"/>
    <property type="molecule type" value="Genomic_DNA"/>
</dbReference>
<dbReference type="AlphaFoldDB" id="A0AAD5VZC4"/>
<dbReference type="PANTHER" id="PTHR40470">
    <property type="entry name" value="PHYTANOYL-COA DIOXYGENASE FAMILY PROTEIN (AFU_ORTHOLOGUE AFUA_2G15850)"/>
    <property type="match status" value="1"/>
</dbReference>
<sequence length="861" mass="96848">MAIDSSIKATYDDQGFVVVPGLIPSENWAELEEACQRVVQKTRDGTWTHRRTVGKQFPPFDNDNPDSWGVQHVMHPQLNEPAFAKWYTSDRLLEVVKELLGCKDEELQLELFNLLINPLGHDFALRWHRDDVNEKASEEEERNALKVWGHGVQWNTALYTDSCLYIVPRSHKTVRTIEQRRLSETLDPPENPLDMPGAIQLTLQPGETVFYNSNILHCAAYSSKSQRATLHACVGDIRGGSTRARNVLQHGLEWMKSEEFRASLPDDLRAKKMLDNLINMQKSSGPVDASAEMKVPIVDHTSVVSLPLSVRLLSAASLSLHSYPINYMPSNMKRSIVDCGLKVKAKVQSWFQQAATISSPQYQTPVDPPLVSAPRNKHTANGGASSPGVFKKFRDRLGRSKLPEPPLIEIVDPLRDDYHKFIVRTRGLKSLPLDIFVDIETEIISLDDGDYSFASEDTSKSGSTLYYSFPTSSPSGPCGPRLKSRSSAPSSRKSFGRPSVNSNFFSPPSSVPFDSVIRTPPWSLSPRSSAISEYDVLPDDSVLDPFIHEEDDSDTSLSSFPSPPFLVQPFSDIGDAVTLQAVLAVNGAFPWAEAFLKRQANMSNDSIWRRRHSMPPSPHHNLGSRFIERSYIPPFGVRPKSPLATFTRTPLVISSETRYISSSQQSLLQRPQLLTTPVDSFSSTVINIQHSRIHKTLRPFRLNNPAHIHVSQSTYLNELQRIQAFTLTSIRSITNQSTIVHYLITVPLCFFARFAGLNISRRPVLSIVEPVFPPGWSYYSKDDQPEMHPFRGLHSLDITKSRLFAPIVSPKGPLLDSSLEITSLAYCWDITLALENPSVKWDFTYYVGLIRRQIRFHLLHL</sequence>
<dbReference type="Gene3D" id="2.60.120.620">
    <property type="entry name" value="q2cbj1_9rhob like domain"/>
    <property type="match status" value="1"/>
</dbReference>
<feature type="compositionally biased region" description="Low complexity" evidence="1">
    <location>
        <begin position="485"/>
        <end position="499"/>
    </location>
</feature>
<evidence type="ECO:0000313" key="2">
    <source>
        <dbReference type="EMBL" id="KAJ3572067.1"/>
    </source>
</evidence>
<name>A0AAD5VZC4_9AGAR</name>
<accession>A0AAD5VZC4</accession>
<organism evidence="2 3">
    <name type="scientific">Leucocoprinus birnbaumii</name>
    <dbReference type="NCBI Taxonomy" id="56174"/>
    <lineage>
        <taxon>Eukaryota</taxon>
        <taxon>Fungi</taxon>
        <taxon>Dikarya</taxon>
        <taxon>Basidiomycota</taxon>
        <taxon>Agaricomycotina</taxon>
        <taxon>Agaricomycetes</taxon>
        <taxon>Agaricomycetidae</taxon>
        <taxon>Agaricales</taxon>
        <taxon>Agaricineae</taxon>
        <taxon>Agaricaceae</taxon>
        <taxon>Leucocoprinus</taxon>
    </lineage>
</organism>
<comment type="caution">
    <text evidence="2">The sequence shown here is derived from an EMBL/GenBank/DDBJ whole genome shotgun (WGS) entry which is preliminary data.</text>
</comment>
<dbReference type="InterPro" id="IPR008775">
    <property type="entry name" value="Phytyl_CoA_dOase-like"/>
</dbReference>
<protein>
    <recommendedName>
        <fullName evidence="4">Phytanoyl-CoA dioxygenase</fullName>
    </recommendedName>
</protein>